<dbReference type="InterPro" id="IPR013320">
    <property type="entry name" value="ConA-like_dom_sf"/>
</dbReference>
<feature type="region of interest" description="Disordered" evidence="3">
    <location>
        <begin position="1389"/>
        <end position="1423"/>
    </location>
</feature>
<dbReference type="Proteomes" id="UP000355283">
    <property type="component" value="Unassembled WGS sequence"/>
</dbReference>
<sequence>MGSVSAALPEGSPKAVEVAVTDMTFLLAPPPRGLGLDLEDKSLIETLKRYPEAFTKETVEHFLKRRVVTAMTGKIFAVRATSLPNVVRAVSRFLYLCNSHTRKHWDEFRGSGMLEEFMTRMGVVVGEGRYLLGEDLLQAFLPLLYVGEGMTSDGDGIDHCGAHVLSQVTEGFRTPLHAPSSHQQAQSQPPAQGITCENGRQGPLVKNKYVYTALVMAFHKIASFPAHVNNDVDPGCIAYCATFLDALMQVICSPGNMRPIMLAHPLIPVLEDIGRLPPDITYKICTWVAFLCTFHRIAPLVELCALVEAAGVVFERASTGHGLALEEGEEREAEEKQGEGADEFAHKGREAHSFRVFNLVCSLRHLVVATVRADPRYKQVWCDTGLIEALMIVIRPASRPAAAVIPPRTQDACHISGMKPSSRAGGAPGKAFASFTVSLALDTLLWVVRGCGKAARLVMDNGAAPTILALLAQDTHYAEGVCLWNVLMREMAVAMTSTPRRNWSVGSGSPPPPTPCSLPPTPLASSRDLHGDMNGKVAEESPDRSGKEFEALLKVLLDDFDERFISCQAVSELPPASAGTNTNGASEEVVRMLEAPFGNGGMIAMAYVRALTATAEVPYQARNWSETVGLHPPLALDASGKALQQCILVVHAVLSLLVPPDTLDGVWERRLGTPPPCVGSQGGVAAHGLLETGYDGFPFVTPIVLASIRCHRGQALRWLALTPPVSPSLAQAFSRVLQIRCAMVRAGGVDRILRMVEQCIARMETGEWPFQSLCLGPDRRLAFGPFVGPGQDKDSYASGGNSQVGLANDENTAFAEFFGSCLLVFVTALSRLHPVDSVEGVTVVVGDRKSFDTHMLVGGAASVTSMRHSLALFQELGSLCARLVRGTFPALILPEASSCSYSESSRVPHSILAFLGRFLLSMALGGYTPVLEAILAPRPAHSLSTIPAPSFCPLLSTSPPLSSSFHGPDAPPGDLFPTAGGPSTLSDRNEYMVPFSASHPPLHSPRAILLLLELVAEYPVNLPGCAFAGPLLEALAGFVARLLASEKNLELALEAGLVRTALWAAMRPAAFQENVESCLLSLLGLAAKERTSGEDLRTWFNAVLTDYDGVIPEEVGAAEGDEGRDGRKKRNERMETRRLNLFRVLVDVTRGVSVPSPLPEARKKASIRAPASPSTNPSPCLDSPYSPCCTDRTFLSHPTGHTFGSAALVVFDPSPVCAQGGTGTDGSGGGPRLAIPSLHPEGFAEAIRQEEGSGGEGRVHPWPPPTGYTFAVWFRLGRPATLRLPLLLLAEDGKLLTSIEIVNNRLTVSSAPAGREGVQEAVCDRLPPFLEGTWYHLTVVHEKRRPAQAAVYLNGDLAQALSLAYPRPTKGLHRVQCCMGQGPGNGRGACPLTWQQQQPPRGSPPSHQQQQVKQPQQQPPSDCNRMKWTLGPVYLLSECISDLAVLMLYATGPSSALTFLGDDGRGAFPLCYDLCSAAQLRVLIKAHKLGGHISAGSRGARGGEREEAEGSKEGRKGLRGSFSGMDGSHGGGKSIGTGGMQGIGTGEAKVSVLSRAQFTNLSAAPVDVLGIAADHVILSLAPRTISEDPCNLSRLFAYSALCNREHLAVELSGGALAVDRRRVADSLQYACQSPLVPAIMLCERAQCVEELRLALEFLVALLHAQPLNIQRVEQGHFYAILSELLRRKARRGLIVPQSMKPLLLLVGKTSFSQDHRPREWMLTAINLQALQHLVFNFPIWKDASPEVHCLVLGTLRHAIAASGSEEHDGRCAVEELNLRRFQFAGITRSLLYMLIQPDMSQELFLSMCNLIYDILTRKRPPIDDLAAVAHVILATCSIRFQRLYMNGLLTTSAAKAAHSEKGGSGSVGGNAKVSDGQDRKASYPAHRHPKKPHAPHRTTISRVHRLKSVRRGLLRLLIRVTEHYALHSSHGARNGGTRTDGKVSSGDFRPGVNGCAHSSTGSFTPVASDECLGLIVRAMPPKWLVYIAYLFGDVVFWAGIAQGKIDLEDGLPFTPFERDVHSSVFPVYESNGLREEKGVNGRLPTSRRISTSISTVGGFKRAARRHQDPLSALLAYQLLVALMPSAQAILDRTAGLGHLQVILPSVFKALELHALGNPVPLPASKSSFGTTATENTEQASCGRYLSHGPGSFADDDWSQAWQPQLVSKEVAEVKAFFHLPASDTGTCEPPPVYLQCLRTLYKTQFSHLLGSSALFLALEQIFDHLAVGTRRSLSSSGSAVRGGEPSLLLPHQTIQVPGTLPAILSSISAAAGMTTVQGLLQTIEARPTALADSKLSHVMLLLREETSKKCNNKCNYNSNTNGNNEDSNKCRDKYAHSPLHEVLQERCHAARVVSYKALSFLYNLYLESVELRELFRGDFSSNVLVGGVSGGVAARLGGLLLPKGEDLVEEMAQVYYAVLLAEMLEDPREADEASCGSGRVAGAVKEDEQEQESNPTTPGKHAATPCSSERDVLKHPGSLRRFTLKFLVALLFDRLAHQAKAVSSIQSCLQAWPRDLHLYPWPSLHGAHPPHQRDDDGKGPAPSAGQFGEALQSHFQSTLLHALLSEVRTRLQDNSGQHDSGPALLYPSHSRLSGNLPRFFALVASNIFVAEKNGAHLLSSTFPRTPFRSCQPGQAKSLNRDYWLLTNLQFLVDMLQFAVIPSPVSATEPVLGVTFRSLKVVQQQQQQHYQHQHSQRQHTASPPAYKTTATVSLLGGQAKHAVGNLFGIAKWKGDDVEEWILCALEYLRKVLLCGLGWLDDGLQESTISAVFKHALRHFNFLLPQLHTPRAIEQDKQFLAALLYYLYPLLSDEKAHYREAAMYLWRELLASSRLRKVMEGLLSVPHLVTVQGKRGELLEKNASLNLLNYSVGGGPSFPFQAPSPCSEGFDILLKVDLSHFPSLRPFLDSTSSTASFPYPMGARPRSRSVKSTVVTAGNEFADKEFYSWLGSLSSDLQGKIHKSLLQHGRDFRQWAVSTAGVVVQAHQDGVATTEKHRRKATFARLKALTKASSAWRKELKPRQDLELRRQVRWSQERTDREAFGARHMQVLFTELIEGTSLATRAEGSFITDRAGSPSRGPWRQNEPTAEEVRMERRVQSLVLHVGDAALLGGMEKGVGDGDYCVESAEGPMRMRRKLLRAPYRLGPVARNLAASSSASPRPGVTPILEPKRPQMRRQRSRSLSALPKRSVTFDRGSPVGALTVQGGLKASPSMDSESDDIPLPRGSPVLRPCRNLPVSSPLSLTYEADQCEEPPGCVVGSSEEVLPSSTLLEKGAADMAFFLDDYVETDEDTEATEDEEDEEDEELEEEEKEDGEEAGEEDIKVVEQKEREERKEGADVTSSGLNSKRREVSDGQAAKHTRPPAFTVVGMTRSMEERLRPFGSHDDLMSRPATSPKQSLGSPGTETGTGEGDHLDRLPSIIHPFRRRTVASAAEMAGAEHGERETTEGVSPRMALDREIGGGHEMEGEDLEAAEDLVGADGKLKPFLVPGDEIKHRYNCARIQGVYCYPGLALLARNHLYIIDNYKLIETGVLAGQEKGKHSGQANLTSPYEVAEIEPEKATTIQTQHSLENEHGTTNSSSSVPILCTHRVEISPRLRAKCVPGGALGPPHRCHYFQFEDVTVVYRRRYHLRHVALEIFLANGENHLITLDAPEARNNLLQKLKARCKEATAAVESARVSPLDEIQTFLSLTTPSTWTERWVRGNISNFQYLMHLNTLSGRSYNDLTQYPVFPWIVADWDSPKLDLTNPNTFRDLSRPMGALNPAREMEFRERYALLKEAEQPGDPKKAFHYGTHYSSAAIVLYYLVRLQPFAEQHVRLQSGRFDHSDRLFSALKKSWCASSGAAEGRESGASTNTQDVRELIPEFFYLPEMFTNRNNYDYGKDSEGTRIDHVMLPPWAGGSAQEFVRLHRQALESEHVSRHLHHWIDLIWGYKQRGKAAEEACNVYYYLTYEGAMDLETVEDPTLRAAYVEQIHEFGQTPSQLFKTPHPAKIHVASGGNTHEREGFPGNSTGNSGAGGGLVGGSTPQWLRNLKPTRSGGRPGPSPLPPSINAQLGFDDGPRGIGATACPTGQPERILSGTGGMTDAEPSKTFAVREAETSHSILKPYPWTISFLPFSHWTKAEVPCLHTSEAALNRCPPRCLTVGISAPVVHWIQHNSPLEPSHPAFDPVGHFVVGQILPPPPFSSPSPLSAPSALHKACAYIPQTEHFLAWGYADNCLRVGSLAPNAALQASNPINSGLSSFAKGNAGVGVSSLAEPHLSLALDSAGPITALAVGEDGRTMVTGSRLLPVVTVWGMAKGLVSAAGGGTAPPRMITRMGALLSALHAGGITNVALSTKYSVVVSVCALHRAVLLWDLNRRRLLRRLSVIFTETWEGQIGKEPVTLCIADVTGTILLTMGTSIQVYNVNGDPLARLDLRAEPVRGGFARQRSPFPSLSTPVSPCVGTAQATISTQNLLRAPAALITASCVVGDGSMPVTLATGHQDGRLRLWVVALEREVEGGRSPPMAFDMGQWQGGGANRLHLVGEFENDLHRPHARVGRVPVTALTLTRDARCLYAGDAVGRVCVWTASSTSTLAAMEGGTPSSRSQGMR</sequence>
<comment type="caution">
    <text evidence="6">The sequence shown here is derived from an EMBL/GenBank/DDBJ whole genome shotgun (WGS) entry which is preliminary data.</text>
</comment>
<reference evidence="6 7" key="1">
    <citation type="submission" date="2019-01" db="EMBL/GenBank/DDBJ databases">
        <title>Nuclear Genome Assembly of the Microalgal Biofuel strain Nannochloropsis salina CCMP1776.</title>
        <authorList>
            <person name="Hovde B."/>
        </authorList>
    </citation>
    <scope>NUCLEOTIDE SEQUENCE [LARGE SCALE GENOMIC DNA]</scope>
    <source>
        <strain evidence="6 7">CCMP1776</strain>
    </source>
</reference>
<dbReference type="SUPFAM" id="SSF49899">
    <property type="entry name" value="Concanavalin A-like lectins/glucanases"/>
    <property type="match status" value="1"/>
</dbReference>
<dbReference type="SUPFAM" id="SSF50729">
    <property type="entry name" value="PH domain-like"/>
    <property type="match status" value="1"/>
</dbReference>
<dbReference type="Gene3D" id="2.130.10.10">
    <property type="entry name" value="YVTN repeat-like/Quinoprotein amine dehydrogenase"/>
    <property type="match status" value="1"/>
</dbReference>
<feature type="compositionally biased region" description="Polar residues" evidence="3">
    <location>
        <begin position="3391"/>
        <end position="3401"/>
    </location>
</feature>
<feature type="compositionally biased region" description="Basic and acidic residues" evidence="3">
    <location>
        <begin position="1501"/>
        <end position="1516"/>
    </location>
</feature>
<feature type="region of interest" description="Disordered" evidence="3">
    <location>
        <begin position="3381"/>
        <end position="3416"/>
    </location>
</feature>
<feature type="region of interest" description="Disordered" evidence="3">
    <location>
        <begin position="2523"/>
        <end position="2547"/>
    </location>
</feature>
<feature type="region of interest" description="Disordered" evidence="3">
    <location>
        <begin position="176"/>
        <end position="199"/>
    </location>
</feature>
<feature type="region of interest" description="Disordered" evidence="3">
    <location>
        <begin position="3289"/>
        <end position="3365"/>
    </location>
</feature>
<feature type="compositionally biased region" description="Low complexity" evidence="3">
    <location>
        <begin position="177"/>
        <end position="192"/>
    </location>
</feature>
<feature type="region of interest" description="Disordered" evidence="3">
    <location>
        <begin position="500"/>
        <end position="544"/>
    </location>
</feature>
<dbReference type="InterPro" id="IPR036372">
    <property type="entry name" value="BEACH_dom_sf"/>
</dbReference>
<feature type="region of interest" description="Disordered" evidence="3">
    <location>
        <begin position="3152"/>
        <end position="3183"/>
    </location>
</feature>
<dbReference type="InterPro" id="IPR015943">
    <property type="entry name" value="WD40/YVTN_repeat-like_dom_sf"/>
</dbReference>
<feature type="domain" description="BEACH-type PH" evidence="5">
    <location>
        <begin position="3488"/>
        <end position="3664"/>
    </location>
</feature>
<evidence type="ECO:0000256" key="2">
    <source>
        <dbReference type="ARBA" id="ARBA00022737"/>
    </source>
</evidence>
<dbReference type="InterPro" id="IPR011993">
    <property type="entry name" value="PH-like_dom_sf"/>
</dbReference>
<dbReference type="Pfam" id="PF02138">
    <property type="entry name" value="Beach"/>
    <property type="match status" value="1"/>
</dbReference>
<dbReference type="Gene3D" id="1.10.1540.10">
    <property type="entry name" value="BEACH domain"/>
    <property type="match status" value="1"/>
</dbReference>
<dbReference type="Pfam" id="PF14844">
    <property type="entry name" value="PH_BEACH"/>
    <property type="match status" value="1"/>
</dbReference>
<feature type="region of interest" description="Disordered" evidence="3">
    <location>
        <begin position="1494"/>
        <end position="1538"/>
    </location>
</feature>
<proteinExistence type="predicted"/>
<dbReference type="PROSITE" id="PS50197">
    <property type="entry name" value="BEACH"/>
    <property type="match status" value="1"/>
</dbReference>
<feature type="domain" description="BEACH" evidence="4">
    <location>
        <begin position="3686"/>
        <end position="3992"/>
    </location>
</feature>
<dbReference type="SUPFAM" id="SSF50978">
    <property type="entry name" value="WD40 repeat-like"/>
    <property type="match status" value="1"/>
</dbReference>
<evidence type="ECO:0000259" key="4">
    <source>
        <dbReference type="PROSITE" id="PS50197"/>
    </source>
</evidence>
<dbReference type="PROSITE" id="PS51783">
    <property type="entry name" value="PH_BEACH"/>
    <property type="match status" value="1"/>
</dbReference>
<feature type="region of interest" description="Disordered" evidence="3">
    <location>
        <begin position="1156"/>
        <end position="1182"/>
    </location>
</feature>
<feature type="region of interest" description="Disordered" evidence="3">
    <location>
        <begin position="3204"/>
        <end position="3227"/>
    </location>
</feature>
<dbReference type="InterPro" id="IPR051944">
    <property type="entry name" value="BEACH_domain_protein"/>
</dbReference>
<evidence type="ECO:0008006" key="8">
    <source>
        <dbReference type="Google" id="ProtNLM"/>
    </source>
</evidence>
<accession>A0A4D9CVL8</accession>
<feature type="region of interest" description="Disordered" evidence="3">
    <location>
        <begin position="1858"/>
        <end position="1898"/>
    </location>
</feature>
<dbReference type="PANTHER" id="PTHR46108:SF4">
    <property type="entry name" value="BLUE CHEESE"/>
    <property type="match status" value="1"/>
</dbReference>
<dbReference type="InterPro" id="IPR036322">
    <property type="entry name" value="WD40_repeat_dom_sf"/>
</dbReference>
<gene>
    <name evidence="6" type="ORF">NSK_007855</name>
</gene>
<feature type="region of interest" description="Disordered" evidence="3">
    <location>
        <begin position="324"/>
        <end position="344"/>
    </location>
</feature>
<dbReference type="SUPFAM" id="SSF81837">
    <property type="entry name" value="BEACH domain"/>
    <property type="match status" value="1"/>
</dbReference>
<feature type="region of interest" description="Disordered" evidence="3">
    <location>
        <begin position="2431"/>
        <end position="2472"/>
    </location>
</feature>
<evidence type="ECO:0000256" key="3">
    <source>
        <dbReference type="SAM" id="MobiDB-lite"/>
    </source>
</evidence>
<feature type="region of interest" description="Disordered" evidence="3">
    <location>
        <begin position="3998"/>
        <end position="4054"/>
    </location>
</feature>
<keyword evidence="1" id="KW-0853">WD repeat</keyword>
<feature type="compositionally biased region" description="Pro residues" evidence="3">
    <location>
        <begin position="509"/>
        <end position="522"/>
    </location>
</feature>
<feature type="compositionally biased region" description="Basic and acidic residues" evidence="3">
    <location>
        <begin position="3320"/>
        <end position="3337"/>
    </location>
</feature>
<dbReference type="InterPro" id="IPR023362">
    <property type="entry name" value="PH-BEACH_dom"/>
</dbReference>
<dbReference type="OrthoDB" id="26681at2759"/>
<dbReference type="PANTHER" id="PTHR46108">
    <property type="entry name" value="BLUE CHEESE"/>
    <property type="match status" value="1"/>
</dbReference>
<organism evidence="6 7">
    <name type="scientific">Nannochloropsis salina CCMP1776</name>
    <dbReference type="NCBI Taxonomy" id="1027361"/>
    <lineage>
        <taxon>Eukaryota</taxon>
        <taxon>Sar</taxon>
        <taxon>Stramenopiles</taxon>
        <taxon>Ochrophyta</taxon>
        <taxon>Eustigmatophyceae</taxon>
        <taxon>Eustigmatales</taxon>
        <taxon>Monodopsidaceae</taxon>
        <taxon>Microchloropsis</taxon>
        <taxon>Microchloropsis salina</taxon>
    </lineage>
</organism>
<dbReference type="InterPro" id="IPR000409">
    <property type="entry name" value="BEACH_dom"/>
</dbReference>
<dbReference type="EMBL" id="SDOX01000158">
    <property type="protein sequence ID" value="TFJ80678.1"/>
    <property type="molecule type" value="Genomic_DNA"/>
</dbReference>
<feature type="compositionally biased region" description="Basic and acidic residues" evidence="3">
    <location>
        <begin position="333"/>
        <end position="344"/>
    </location>
</feature>
<dbReference type="SMART" id="SM01026">
    <property type="entry name" value="Beach"/>
    <property type="match status" value="1"/>
</dbReference>
<evidence type="ECO:0000256" key="1">
    <source>
        <dbReference type="ARBA" id="ARBA00022574"/>
    </source>
</evidence>
<feature type="compositionally biased region" description="Gly residues" evidence="3">
    <location>
        <begin position="1527"/>
        <end position="1538"/>
    </location>
</feature>
<protein>
    <recommendedName>
        <fullName evidence="8">BEACH domain-containing protein</fullName>
    </recommendedName>
</protein>
<evidence type="ECO:0000313" key="7">
    <source>
        <dbReference type="Proteomes" id="UP000355283"/>
    </source>
</evidence>
<dbReference type="Gene3D" id="2.30.29.30">
    <property type="entry name" value="Pleckstrin-homology domain (PH domain)/Phosphotyrosine-binding domain (PTB)"/>
    <property type="match status" value="1"/>
</dbReference>
<name>A0A4D9CVL8_9STRA</name>
<dbReference type="CDD" id="cd06071">
    <property type="entry name" value="Beach"/>
    <property type="match status" value="1"/>
</dbReference>
<evidence type="ECO:0000313" key="6">
    <source>
        <dbReference type="EMBL" id="TFJ80678.1"/>
    </source>
</evidence>
<feature type="compositionally biased region" description="Basic residues" evidence="3">
    <location>
        <begin position="1885"/>
        <end position="1896"/>
    </location>
</feature>
<dbReference type="FunFam" id="1.10.1540.10:FF:000001">
    <property type="entry name" value="neurobeachin isoform X1"/>
    <property type="match status" value="1"/>
</dbReference>
<feature type="region of interest" description="Disordered" evidence="3">
    <location>
        <begin position="3070"/>
        <end position="3090"/>
    </location>
</feature>
<keyword evidence="7" id="KW-1185">Reference proteome</keyword>
<feature type="compositionally biased region" description="Low complexity" evidence="3">
    <location>
        <begin position="1395"/>
        <end position="1421"/>
    </location>
</feature>
<feature type="compositionally biased region" description="Acidic residues" evidence="3">
    <location>
        <begin position="3289"/>
        <end position="3319"/>
    </location>
</feature>
<keyword evidence="2" id="KW-0677">Repeat</keyword>
<feature type="compositionally biased region" description="Basic and acidic residues" evidence="3">
    <location>
        <begin position="527"/>
        <end position="544"/>
    </location>
</feature>
<evidence type="ECO:0000259" key="5">
    <source>
        <dbReference type="PROSITE" id="PS51783"/>
    </source>
</evidence>